<dbReference type="STRING" id="1890364.A0A2P6NFB2"/>
<evidence type="ECO:0000256" key="4">
    <source>
        <dbReference type="ARBA" id="ARBA00022833"/>
    </source>
</evidence>
<dbReference type="OrthoDB" id="17458at2759"/>
<evidence type="ECO:0000256" key="1">
    <source>
        <dbReference type="ARBA" id="ARBA00006759"/>
    </source>
</evidence>
<dbReference type="FunFam" id="3.60.15.10:FF:000041">
    <property type="entry name" value="Metallo-beta-lactamase domain protein"/>
    <property type="match status" value="1"/>
</dbReference>
<dbReference type="PANTHER" id="PTHR23131">
    <property type="entry name" value="ENDORIBONUCLEASE LACTB2"/>
    <property type="match status" value="1"/>
</dbReference>
<dbReference type="GO" id="GO:0016787">
    <property type="term" value="F:hydrolase activity"/>
    <property type="evidence" value="ECO:0007669"/>
    <property type="project" value="UniProtKB-KW"/>
</dbReference>
<dbReference type="Proteomes" id="UP000241769">
    <property type="component" value="Unassembled WGS sequence"/>
</dbReference>
<dbReference type="InterPro" id="IPR036866">
    <property type="entry name" value="RibonucZ/Hydroxyglut_hydro"/>
</dbReference>
<dbReference type="Pfam" id="PF00753">
    <property type="entry name" value="Lactamase_B"/>
    <property type="match status" value="1"/>
</dbReference>
<keyword evidence="2" id="KW-0479">Metal-binding</keyword>
<dbReference type="InParanoid" id="A0A2P6NFB2"/>
<dbReference type="GO" id="GO:0046872">
    <property type="term" value="F:metal ion binding"/>
    <property type="evidence" value="ECO:0007669"/>
    <property type="project" value="UniProtKB-KW"/>
</dbReference>
<dbReference type="InterPro" id="IPR036388">
    <property type="entry name" value="WH-like_DNA-bd_sf"/>
</dbReference>
<dbReference type="InterPro" id="IPR050662">
    <property type="entry name" value="Sec-metab_biosynth-thioest"/>
</dbReference>
<dbReference type="InterPro" id="IPR041516">
    <property type="entry name" value="LACTB2_WH"/>
</dbReference>
<evidence type="ECO:0000313" key="6">
    <source>
        <dbReference type="EMBL" id="PRP82615.1"/>
    </source>
</evidence>
<accession>A0A2P6NFB2</accession>
<comment type="similarity">
    <text evidence="1">Belongs to the metallo-beta-lactamase superfamily. Glyoxalase II family.</text>
</comment>
<dbReference type="CDD" id="cd07722">
    <property type="entry name" value="LACTB2-like_MBL-fold"/>
    <property type="match status" value="1"/>
</dbReference>
<dbReference type="InterPro" id="IPR047921">
    <property type="entry name" value="LACTB2-like_MBL-fold"/>
</dbReference>
<dbReference type="EMBL" id="MDYQ01000100">
    <property type="protein sequence ID" value="PRP82615.1"/>
    <property type="molecule type" value="Genomic_DNA"/>
</dbReference>
<name>A0A2P6NFB2_9EUKA</name>
<dbReference type="InterPro" id="IPR001279">
    <property type="entry name" value="Metallo-B-lactamas"/>
</dbReference>
<dbReference type="Pfam" id="PF17778">
    <property type="entry name" value="WHD_BLACT"/>
    <property type="match status" value="1"/>
</dbReference>
<protein>
    <recommendedName>
        <fullName evidence="5">Metallo-beta-lactamase domain-containing protein</fullName>
    </recommendedName>
</protein>
<dbReference type="Gene3D" id="3.60.15.10">
    <property type="entry name" value="Ribonuclease Z/Hydroxyacylglutathione hydrolase-like"/>
    <property type="match status" value="1"/>
</dbReference>
<dbReference type="SUPFAM" id="SSF56281">
    <property type="entry name" value="Metallo-hydrolase/oxidoreductase"/>
    <property type="match status" value="1"/>
</dbReference>
<keyword evidence="3" id="KW-0378">Hydrolase</keyword>
<dbReference type="Gene3D" id="1.10.10.10">
    <property type="entry name" value="Winged helix-like DNA-binding domain superfamily/Winged helix DNA-binding domain"/>
    <property type="match status" value="1"/>
</dbReference>
<gene>
    <name evidence="6" type="ORF">PROFUN_04920</name>
</gene>
<organism evidence="6 7">
    <name type="scientific">Planoprotostelium fungivorum</name>
    <dbReference type="NCBI Taxonomy" id="1890364"/>
    <lineage>
        <taxon>Eukaryota</taxon>
        <taxon>Amoebozoa</taxon>
        <taxon>Evosea</taxon>
        <taxon>Variosea</taxon>
        <taxon>Cavosteliida</taxon>
        <taxon>Cavosteliaceae</taxon>
        <taxon>Planoprotostelium</taxon>
    </lineage>
</organism>
<keyword evidence="7" id="KW-1185">Reference proteome</keyword>
<evidence type="ECO:0000256" key="2">
    <source>
        <dbReference type="ARBA" id="ARBA00022723"/>
    </source>
</evidence>
<keyword evidence="4" id="KW-0862">Zinc</keyword>
<reference evidence="6 7" key="1">
    <citation type="journal article" date="2018" name="Genome Biol. Evol.">
        <title>Multiple Roots of Fruiting Body Formation in Amoebozoa.</title>
        <authorList>
            <person name="Hillmann F."/>
            <person name="Forbes G."/>
            <person name="Novohradska S."/>
            <person name="Ferling I."/>
            <person name="Riege K."/>
            <person name="Groth M."/>
            <person name="Westermann M."/>
            <person name="Marz M."/>
            <person name="Spaller T."/>
            <person name="Winckler T."/>
            <person name="Schaap P."/>
            <person name="Glockner G."/>
        </authorList>
    </citation>
    <scope>NUCLEOTIDE SEQUENCE [LARGE SCALE GENOMIC DNA]</scope>
    <source>
        <strain evidence="6 7">Jena</strain>
    </source>
</reference>
<evidence type="ECO:0000313" key="7">
    <source>
        <dbReference type="Proteomes" id="UP000241769"/>
    </source>
</evidence>
<sequence length="286" mass="32411">MFGMGEQSLPELPDVSELSPRIVRLLGKNPGNFTLQGTNTYLLGTDQNRILLDTGEGKPEYFELLKDYVTKNKITIESIVVTHWHFDHTGGVSQVLSLFPDAKIYKWKDSHDERWEWKSIGLQDGDIIQVLGATIKTIHTPGHASDHVCFLLEEENVLFCGDNVLGHGSTVFEDLSSYLSSLQLMQSLPCQIFYPAHGNIITEPLRKVQEYIDHRMQREVQVVALLKDGLGTAADIVEKLYTGYPEGVRAAAKRGVLQHLDKLEKEGRVERGEEERWILREERSLL</sequence>
<comment type="caution">
    <text evidence="6">The sequence shown here is derived from an EMBL/GenBank/DDBJ whole genome shotgun (WGS) entry which is preliminary data.</text>
</comment>
<feature type="domain" description="Metallo-beta-lactamase" evidence="5">
    <location>
        <begin position="37"/>
        <end position="197"/>
    </location>
</feature>
<dbReference type="PANTHER" id="PTHR23131:SF0">
    <property type="entry name" value="ENDORIBONUCLEASE LACTB2"/>
    <property type="match status" value="1"/>
</dbReference>
<dbReference type="AlphaFoldDB" id="A0A2P6NFB2"/>
<proteinExistence type="inferred from homology"/>
<evidence type="ECO:0000256" key="3">
    <source>
        <dbReference type="ARBA" id="ARBA00022801"/>
    </source>
</evidence>
<dbReference type="SMART" id="SM00849">
    <property type="entry name" value="Lactamase_B"/>
    <property type="match status" value="1"/>
</dbReference>
<evidence type="ECO:0000259" key="5">
    <source>
        <dbReference type="SMART" id="SM00849"/>
    </source>
</evidence>